<feature type="coiled-coil region" evidence="3">
    <location>
        <begin position="12"/>
        <end position="39"/>
    </location>
</feature>
<feature type="compositionally biased region" description="Polar residues" evidence="4">
    <location>
        <begin position="989"/>
        <end position="1005"/>
    </location>
</feature>
<keyword evidence="1" id="KW-0547">Nucleotide-binding</keyword>
<dbReference type="GO" id="GO:0004672">
    <property type="term" value="F:protein kinase activity"/>
    <property type="evidence" value="ECO:0007669"/>
    <property type="project" value="InterPro"/>
</dbReference>
<feature type="compositionally biased region" description="Basic and acidic residues" evidence="4">
    <location>
        <begin position="787"/>
        <end position="796"/>
    </location>
</feature>
<feature type="compositionally biased region" description="Basic and acidic residues" evidence="4">
    <location>
        <begin position="93"/>
        <end position="130"/>
    </location>
</feature>
<feature type="compositionally biased region" description="Basic and acidic residues" evidence="4">
    <location>
        <begin position="614"/>
        <end position="626"/>
    </location>
</feature>
<dbReference type="InterPro" id="IPR008271">
    <property type="entry name" value="Ser/Thr_kinase_AS"/>
</dbReference>
<dbReference type="InterPro" id="IPR013761">
    <property type="entry name" value="SAM/pointed_sf"/>
</dbReference>
<proteinExistence type="predicted"/>
<dbReference type="InterPro" id="IPR011009">
    <property type="entry name" value="Kinase-like_dom_sf"/>
</dbReference>
<feature type="compositionally biased region" description="Basic and acidic residues" evidence="4">
    <location>
        <begin position="701"/>
        <end position="710"/>
    </location>
</feature>
<dbReference type="PROSITE" id="PS00108">
    <property type="entry name" value="PROTEIN_KINASE_ST"/>
    <property type="match status" value="1"/>
</dbReference>
<dbReference type="PANTHER" id="PTHR44329">
    <property type="entry name" value="SERINE/THREONINE-PROTEIN KINASE TNNI3K-RELATED"/>
    <property type="match status" value="1"/>
</dbReference>
<dbReference type="PRINTS" id="PR00109">
    <property type="entry name" value="TYRKINASE"/>
</dbReference>
<dbReference type="Gene3D" id="1.10.510.10">
    <property type="entry name" value="Transferase(Phosphotransferase) domain 1"/>
    <property type="match status" value="1"/>
</dbReference>
<dbReference type="SUPFAM" id="SSF47769">
    <property type="entry name" value="SAM/Pointed domain"/>
    <property type="match status" value="1"/>
</dbReference>
<dbReference type="InterPro" id="IPR051681">
    <property type="entry name" value="Ser/Thr_Kinases-Pseudokinases"/>
</dbReference>
<feature type="domain" description="Protein kinase" evidence="5">
    <location>
        <begin position="1106"/>
        <end position="1366"/>
    </location>
</feature>
<gene>
    <name evidence="7" type="ORF">RRG08_008914</name>
</gene>
<dbReference type="PROSITE" id="PS50105">
    <property type="entry name" value="SAM_DOMAIN"/>
    <property type="match status" value="1"/>
</dbReference>
<feature type="compositionally biased region" description="Polar residues" evidence="4">
    <location>
        <begin position="2063"/>
        <end position="2081"/>
    </location>
</feature>
<dbReference type="Pfam" id="PF00536">
    <property type="entry name" value="SAM_1"/>
    <property type="match status" value="1"/>
</dbReference>
<keyword evidence="2" id="KW-0067">ATP-binding</keyword>
<name>A0AAE0ZXF4_9GAST</name>
<organism evidence="7 8">
    <name type="scientific">Elysia crispata</name>
    <name type="common">lettuce slug</name>
    <dbReference type="NCBI Taxonomy" id="231223"/>
    <lineage>
        <taxon>Eukaryota</taxon>
        <taxon>Metazoa</taxon>
        <taxon>Spiralia</taxon>
        <taxon>Lophotrochozoa</taxon>
        <taxon>Mollusca</taxon>
        <taxon>Gastropoda</taxon>
        <taxon>Heterobranchia</taxon>
        <taxon>Euthyneura</taxon>
        <taxon>Panpulmonata</taxon>
        <taxon>Sacoglossa</taxon>
        <taxon>Placobranchoidea</taxon>
        <taxon>Plakobranchidae</taxon>
        <taxon>Elysia</taxon>
    </lineage>
</organism>
<evidence type="ECO:0000313" key="8">
    <source>
        <dbReference type="Proteomes" id="UP001283361"/>
    </source>
</evidence>
<feature type="region of interest" description="Disordered" evidence="4">
    <location>
        <begin position="2102"/>
        <end position="2121"/>
    </location>
</feature>
<feature type="compositionally biased region" description="Polar residues" evidence="4">
    <location>
        <begin position="249"/>
        <end position="266"/>
    </location>
</feature>
<dbReference type="PROSITE" id="PS50011">
    <property type="entry name" value="PROTEIN_KINASE_DOM"/>
    <property type="match status" value="1"/>
</dbReference>
<evidence type="ECO:0000313" key="7">
    <source>
        <dbReference type="EMBL" id="KAK3777067.1"/>
    </source>
</evidence>
<dbReference type="InterPro" id="IPR001245">
    <property type="entry name" value="Ser-Thr/Tyr_kinase_cat_dom"/>
</dbReference>
<feature type="compositionally biased region" description="Basic and acidic residues" evidence="4">
    <location>
        <begin position="1662"/>
        <end position="1691"/>
    </location>
</feature>
<feature type="compositionally biased region" description="Basic and acidic residues" evidence="4">
    <location>
        <begin position="238"/>
        <end position="247"/>
    </location>
</feature>
<feature type="compositionally biased region" description="Polar residues" evidence="4">
    <location>
        <begin position="627"/>
        <end position="638"/>
    </location>
</feature>
<feature type="compositionally biased region" description="Polar residues" evidence="4">
    <location>
        <begin position="1606"/>
        <end position="1617"/>
    </location>
</feature>
<feature type="region of interest" description="Disordered" evidence="4">
    <location>
        <begin position="79"/>
        <end position="130"/>
    </location>
</feature>
<feature type="compositionally biased region" description="Polar residues" evidence="4">
    <location>
        <begin position="82"/>
        <end position="92"/>
    </location>
</feature>
<feature type="region of interest" description="Disordered" evidence="4">
    <location>
        <begin position="1662"/>
        <end position="1715"/>
    </location>
</feature>
<evidence type="ECO:0000259" key="6">
    <source>
        <dbReference type="PROSITE" id="PS50105"/>
    </source>
</evidence>
<feature type="region of interest" description="Disordered" evidence="4">
    <location>
        <begin position="1603"/>
        <end position="1626"/>
    </location>
</feature>
<feature type="compositionally biased region" description="Basic and acidic residues" evidence="4">
    <location>
        <begin position="279"/>
        <end position="297"/>
    </location>
</feature>
<reference evidence="7" key="1">
    <citation type="journal article" date="2023" name="G3 (Bethesda)">
        <title>A reference genome for the long-term kleptoplast-retaining sea slug Elysia crispata morphotype clarki.</title>
        <authorList>
            <person name="Eastman K.E."/>
            <person name="Pendleton A.L."/>
            <person name="Shaikh M.A."/>
            <person name="Suttiyut T."/>
            <person name="Ogas R."/>
            <person name="Tomko P."/>
            <person name="Gavelis G."/>
            <person name="Widhalm J.R."/>
            <person name="Wisecaver J.H."/>
        </authorList>
    </citation>
    <scope>NUCLEOTIDE SEQUENCE</scope>
    <source>
        <strain evidence="7">ECLA1</strain>
    </source>
</reference>
<dbReference type="SMART" id="SM00454">
    <property type="entry name" value="SAM"/>
    <property type="match status" value="1"/>
</dbReference>
<evidence type="ECO:0000256" key="4">
    <source>
        <dbReference type="SAM" id="MobiDB-lite"/>
    </source>
</evidence>
<dbReference type="PANTHER" id="PTHR44329:SF298">
    <property type="entry name" value="MIXED LINEAGE KINASE DOMAIN-LIKE PROTEIN"/>
    <property type="match status" value="1"/>
</dbReference>
<dbReference type="GO" id="GO:0097527">
    <property type="term" value="P:necroptotic signaling pathway"/>
    <property type="evidence" value="ECO:0007669"/>
    <property type="project" value="TreeGrafter"/>
</dbReference>
<keyword evidence="3" id="KW-0175">Coiled coil</keyword>
<dbReference type="InterPro" id="IPR000719">
    <property type="entry name" value="Prot_kinase_dom"/>
</dbReference>
<dbReference type="InterPro" id="IPR001660">
    <property type="entry name" value="SAM"/>
</dbReference>
<dbReference type="CDD" id="cd09487">
    <property type="entry name" value="SAM_superfamily"/>
    <property type="match status" value="1"/>
</dbReference>
<feature type="compositionally biased region" description="Basic residues" evidence="4">
    <location>
        <begin position="1692"/>
        <end position="1705"/>
    </location>
</feature>
<feature type="region of interest" description="Disordered" evidence="4">
    <location>
        <begin position="2243"/>
        <end position="2264"/>
    </location>
</feature>
<accession>A0AAE0ZXF4</accession>
<feature type="compositionally biased region" description="Polar residues" evidence="4">
    <location>
        <begin position="798"/>
        <end position="812"/>
    </location>
</feature>
<dbReference type="EMBL" id="JAWDGP010003139">
    <property type="protein sequence ID" value="KAK3777067.1"/>
    <property type="molecule type" value="Genomic_DNA"/>
</dbReference>
<feature type="region of interest" description="Disordered" evidence="4">
    <location>
        <begin position="2158"/>
        <end position="2188"/>
    </location>
</feature>
<dbReference type="GO" id="GO:0005524">
    <property type="term" value="F:ATP binding"/>
    <property type="evidence" value="ECO:0007669"/>
    <property type="project" value="UniProtKB-KW"/>
</dbReference>
<comment type="caution">
    <text evidence="7">The sequence shown here is derived from an EMBL/GenBank/DDBJ whole genome shotgun (WGS) entry which is preliminary data.</text>
</comment>
<keyword evidence="8" id="KW-1185">Reference proteome</keyword>
<feature type="region of interest" description="Disordered" evidence="4">
    <location>
        <begin position="232"/>
        <end position="346"/>
    </location>
</feature>
<feature type="region of interest" description="Disordered" evidence="4">
    <location>
        <begin position="2062"/>
        <end position="2097"/>
    </location>
</feature>
<dbReference type="SUPFAM" id="SSF56112">
    <property type="entry name" value="Protein kinase-like (PK-like)"/>
    <property type="match status" value="1"/>
</dbReference>
<sequence>MSYRKRPYRDKKDEVLAESEKLRKDIENLENALALHTRYHGEDKDDIRGLIRQEINGSRWEYGAEGKLTTFRSAQDLLRDSLGQQRPSSGRISTRDRTKEKSTKGLDRTKKIGREKCIKKENTHDAHEEKDLQGLEPSIENIARLINSASDISNASILSNAEEEREDSFKRTHHVAPYDLRATDLDSLKSKILTKASVNVIQRNSRLSSSLKKTKDIPEAIKYKNIEKKTISPNVSERSSRTVRGSDKYANQSRSESASLGHFNRTNTHEINSKIMSSQHHDKASHTGLKEINDKNTKIFQSSPSARKEKSSNKDNFLNTDKTSDSEWAISDVQRPPSRTQSSKSNLLCGLYGEPKSTGAETLQILDLTSSIYKQITTDSSLQKSHEAQSLKTNAMSHKLEFKLPDDNPNPSSKERYISATTPTKSQESYRELLSYQDPVEKRQETICDRHVKEWLDGLDLQSVEQYVSLFAKHQMDMSSVPLLTPESLREMGIQALGPIMKIMKGVHILNRDKSPGDCNEMHVNKGNKKTSVLIGNRDQSSDKRDNIPFPHDSDFNISSTGCLPFPPYENLHQLKEVTQAAILKHSREFTSAEKKSIPFETVSNLEKPTNSKKSLDNSLYKHVEDNSPSDILSTQRSKLSEAKDTDVMVSTIASSKGHVGTSSSVRICWEESHEPSGNVSVRERAFKEDNLNDNNVETAQVKERPSSEKRSKRNVSPKKKEAGQKITKKPPASSRLADTGVASASQRASLKQKKQQLMEAAKQESILQQKMRRDEMAAKHLKRRSSSTERNKDCESGQVSQRSNLHRSSSFADKREAQFKPAEHSSDLEGLLTGRGLRTRIGTNRFTKHQGAASRHVCADTADEIGNILSALQDLPNHVASSDTSSRSHKSRSRTKSPHGGLNVTLGAVRELQTRLSCLEEHLAVQTSGMEDVLPEHLIPDALHNKVLVTDQETNKTSPKSGDETRKQRVMGIEQMQESKGKNIEASKLSNQMTKGQAGSESSICTNRQEVNAKLSPPQSSEKSIPADHSKLLTCDDVEAKSTSASATGLINTSNTVVKQGKGHYYGSRKGGFNFQPVARPPELGVNYHKEAFKGLDLKKEDISYYEDDLCGEGRFSQVFKGTYKGSEVAIKRLKAPLLPKDKNYFKAEVSLLRELKHPCVVELLGFCSADSLPVVVLEYMACGNLDSLLHDESRPGLSQMDFYQICHDVSSALLYLHCHQPPVLHLDLKPRNVLLSHGSRAKVADFGFSKLKHEADMKVSRVSKSHLMHCAPSWMAPELLAAREISAKADVYSFGILLWEMFTREIPYTGRTVFQILEQVRLNQRPVIPNKFPSGLAGLIQLCWDQNPAVRPNFKNILKTLEQLAETDTWPKESEHACDVTNSGESNLVSDHPETRQSLDINTHKEENSLDKFSGCLVQNSSAITYKNIGEESVKSESICLTSSDFAPDVRDLKADEKFPIPSKPVAFELETKAGHTTLFIHDAPSSPQKTPKEGDELLLQTQTESINETTASTNLRSSSFLCNVSPKECSSPQSLPSESSLNVTAKRVVDKKINAVNNTEFQMAIHSPRFCEHDSSDVSDTHHNDETAKDLIARYLPRKRSGPSVSKSYDQHFNSGPPKKLLPLRHSLDKMKPSLGVVDVEDKNTEQLRIYDHDLNSKSRAETSRFQSEEHIIKEKSEKIRSHEQAKDRKLHNNVNRVRRSRQPPYTDGQPYVPLFYSEIQHASTGQKKAKSEYDSSCSGVREHSKHLYQNLKMEKTLPCDDVDAQSAFMRSLNASASTPSATRPEEQIAALGSFKNYSSEDGKGEAAANASLSPVAPLIESENKLNQMMIPDQFHICDNQIYSDAEEHKNENGNQNDIVSKSFEALDRNENAKNFAFKRFSSNQVIKVNKANDLSRKLSDHNKEIRLDLHSSDMPSKGHNIDIALEPDDESFSVFSKSSSSLTPDGISLDSLSLSNDEDTVVDSLEFPDDSLSDATQELHKKEASKAIPPKQSQGIQTKLNKALKEPSQMDTRESFFLFDDSKSYKPFDIIKNIAVVGTNLTEADNNLATFKKLEQESENIQNEDLSQSFSRSSNARQRAREKKVSVRTMEADSGKISVNKTKHSKSISADHVKATKPKEKSMGHFLSPQVASPSVQPRLSLTGDVLTKGKQLLKPPVIRKEKSKSDKNKSELHNEQNLPRFSIDPSLLQAQKGQLKSVQTKEPPALKPVTHSLLPIYEDGLPSMANILKKALDERRFAMGDNPESQEYTPEASWSLQDD</sequence>
<dbReference type="SMART" id="SM00220">
    <property type="entry name" value="S_TKc"/>
    <property type="match status" value="1"/>
</dbReference>
<dbReference type="Pfam" id="PF07714">
    <property type="entry name" value="PK_Tyr_Ser-Thr"/>
    <property type="match status" value="1"/>
</dbReference>
<evidence type="ECO:0000256" key="2">
    <source>
        <dbReference type="ARBA" id="ARBA00022840"/>
    </source>
</evidence>
<feature type="compositionally biased region" description="Polar residues" evidence="4">
    <location>
        <begin position="2248"/>
        <end position="2264"/>
    </location>
</feature>
<protein>
    <recommendedName>
        <fullName evidence="9">Protein kinase domain-containing protein</fullName>
    </recommendedName>
</protein>
<feature type="region of interest" description="Disordered" evidence="4">
    <location>
        <begin position="688"/>
        <end position="832"/>
    </location>
</feature>
<feature type="region of interest" description="Disordered" evidence="4">
    <location>
        <begin position="879"/>
        <end position="903"/>
    </location>
</feature>
<dbReference type="Gene3D" id="1.10.150.50">
    <property type="entry name" value="Transcription Factor, Ets-1"/>
    <property type="match status" value="1"/>
</dbReference>
<evidence type="ECO:0008006" key="9">
    <source>
        <dbReference type="Google" id="ProtNLM"/>
    </source>
</evidence>
<evidence type="ECO:0000256" key="3">
    <source>
        <dbReference type="SAM" id="Coils"/>
    </source>
</evidence>
<feature type="region of interest" description="Disordered" evidence="4">
    <location>
        <begin position="606"/>
        <end position="644"/>
    </location>
</feature>
<evidence type="ECO:0000256" key="1">
    <source>
        <dbReference type="ARBA" id="ARBA00022741"/>
    </source>
</evidence>
<feature type="region of interest" description="Disordered" evidence="4">
    <location>
        <begin position="975"/>
        <end position="1005"/>
    </location>
</feature>
<feature type="compositionally biased region" description="Polar residues" evidence="4">
    <location>
        <begin position="337"/>
        <end position="346"/>
    </location>
</feature>
<dbReference type="Proteomes" id="UP001283361">
    <property type="component" value="Unassembled WGS sequence"/>
</dbReference>
<evidence type="ECO:0000259" key="5">
    <source>
        <dbReference type="PROSITE" id="PS50011"/>
    </source>
</evidence>
<feature type="domain" description="SAM" evidence="6">
    <location>
        <begin position="447"/>
        <end position="513"/>
    </location>
</feature>
<feature type="compositionally biased region" description="Basic residues" evidence="4">
    <location>
        <begin position="888"/>
        <end position="898"/>
    </location>
</feature>
<dbReference type="CDD" id="cd13999">
    <property type="entry name" value="STKc_MAP3K-like"/>
    <property type="match status" value="1"/>
</dbReference>
<feature type="compositionally biased region" description="Basic and acidic residues" evidence="4">
    <location>
        <begin position="813"/>
        <end position="828"/>
    </location>
</feature>
<feature type="compositionally biased region" description="Basic and acidic residues" evidence="4">
    <location>
        <begin position="2163"/>
        <end position="2179"/>
    </location>
</feature>